<feature type="compositionally biased region" description="Gly residues" evidence="1">
    <location>
        <begin position="80"/>
        <end position="91"/>
    </location>
</feature>
<accession>A0A7K3WG19</accession>
<sequence length="91" mass="9242">MGRPSAGAAAFVRAVGAVRAAGFPAAVERDVVERDLLVERDVLVDRDVLVERRRRAGTGTSWSAGGAPWTLDGAAPDGAAGRGGSQGGRQG</sequence>
<comment type="caution">
    <text evidence="2">The sequence shown here is derived from an EMBL/GenBank/DDBJ whole genome shotgun (WGS) entry which is preliminary data.</text>
</comment>
<proteinExistence type="predicted"/>
<protein>
    <submittedName>
        <fullName evidence="2">Uncharacterized protein</fullName>
    </submittedName>
</protein>
<feature type="region of interest" description="Disordered" evidence="1">
    <location>
        <begin position="56"/>
        <end position="91"/>
    </location>
</feature>
<reference evidence="2 3" key="1">
    <citation type="submission" date="2020-02" db="EMBL/GenBank/DDBJ databases">
        <title>The whole genome sequence of CPCC 205119.</title>
        <authorList>
            <person name="Jiang Z."/>
        </authorList>
    </citation>
    <scope>NUCLEOTIDE SEQUENCE [LARGE SCALE GENOMIC DNA]</scope>
    <source>
        <strain evidence="2 3">CPCC 205119</strain>
    </source>
</reference>
<dbReference type="Proteomes" id="UP000470470">
    <property type="component" value="Unassembled WGS sequence"/>
</dbReference>
<organism evidence="2 3">
    <name type="scientific">Goekera deserti</name>
    <dbReference type="NCBI Taxonomy" id="2497753"/>
    <lineage>
        <taxon>Bacteria</taxon>
        <taxon>Bacillati</taxon>
        <taxon>Actinomycetota</taxon>
        <taxon>Actinomycetes</taxon>
        <taxon>Geodermatophilales</taxon>
        <taxon>Geodermatophilaceae</taxon>
        <taxon>Goekera</taxon>
    </lineage>
</organism>
<gene>
    <name evidence="2" type="ORF">G1H19_15115</name>
</gene>
<dbReference type="AlphaFoldDB" id="A0A7K3WG19"/>
<evidence type="ECO:0000256" key="1">
    <source>
        <dbReference type="SAM" id="MobiDB-lite"/>
    </source>
</evidence>
<name>A0A7K3WG19_9ACTN</name>
<evidence type="ECO:0000313" key="2">
    <source>
        <dbReference type="EMBL" id="NEL55322.1"/>
    </source>
</evidence>
<feature type="compositionally biased region" description="Low complexity" evidence="1">
    <location>
        <begin position="57"/>
        <end position="79"/>
    </location>
</feature>
<keyword evidence="3" id="KW-1185">Reference proteome</keyword>
<dbReference type="RefSeq" id="WP_162393597.1">
    <property type="nucleotide sequence ID" value="NZ_JAABOZ010000012.1"/>
</dbReference>
<dbReference type="EMBL" id="JAAGWK010000021">
    <property type="protein sequence ID" value="NEL55322.1"/>
    <property type="molecule type" value="Genomic_DNA"/>
</dbReference>
<evidence type="ECO:0000313" key="3">
    <source>
        <dbReference type="Proteomes" id="UP000470470"/>
    </source>
</evidence>